<comment type="caution">
    <text evidence="2">The sequence shown here is derived from an EMBL/GenBank/DDBJ whole genome shotgun (WGS) entry which is preliminary data.</text>
</comment>
<name>D4YUA6_9LACO</name>
<dbReference type="Proteomes" id="UP000004069">
    <property type="component" value="Unassembled WGS sequence"/>
</dbReference>
<gene>
    <name evidence="2" type="ORF">HMPREF0493_1117</name>
</gene>
<reference evidence="2 3" key="1">
    <citation type="submission" date="2010-04" db="EMBL/GenBank/DDBJ databases">
        <authorList>
            <person name="Muzny D."/>
            <person name="Qin X."/>
            <person name="Deng J."/>
            <person name="Jiang H."/>
            <person name="Liu Y."/>
            <person name="Qu J."/>
            <person name="Song X.-Z."/>
            <person name="Zhang L."/>
            <person name="Thornton R."/>
            <person name="Coyle M."/>
            <person name="Francisco L."/>
            <person name="Jackson L."/>
            <person name="Javaid M."/>
            <person name="Korchina V."/>
            <person name="Kovar C."/>
            <person name="Mata R."/>
            <person name="Mathew T."/>
            <person name="Ngo R."/>
            <person name="Nguyen L."/>
            <person name="Nguyen N."/>
            <person name="Okwuonu G."/>
            <person name="Ongeri F."/>
            <person name="Pham C."/>
            <person name="Simmons D."/>
            <person name="Wilczek-Boney K."/>
            <person name="Hale W."/>
            <person name="Jakkamsetti A."/>
            <person name="Pham P."/>
            <person name="Ruth R."/>
            <person name="San Lucas F."/>
            <person name="Warren J."/>
            <person name="Zhang J."/>
            <person name="Zhao Z."/>
            <person name="Zhou C."/>
            <person name="Zhu D."/>
            <person name="Lee S."/>
            <person name="Bess C."/>
            <person name="Blankenburg K."/>
            <person name="Forbes L."/>
            <person name="Fu Q."/>
            <person name="Gubbala S."/>
            <person name="Hirani K."/>
            <person name="Jayaseelan J.C."/>
            <person name="Lara F."/>
            <person name="Munidasa M."/>
            <person name="Palculict T."/>
            <person name="Patil S."/>
            <person name="Pu L.-L."/>
            <person name="Saada N."/>
            <person name="Tang L."/>
            <person name="Weissenberger G."/>
            <person name="Zhu Y."/>
            <person name="Hemphill L."/>
            <person name="Shang Y."/>
            <person name="Youmans B."/>
            <person name="Ayvaz T."/>
            <person name="Ross M."/>
            <person name="Santibanez J."/>
            <person name="Aqrawi P."/>
            <person name="Gross S."/>
            <person name="Joshi V."/>
            <person name="Fowler G."/>
            <person name="Nazareth L."/>
            <person name="Reid J."/>
            <person name="Worley K."/>
            <person name="Petrosino J."/>
            <person name="Highlander S."/>
            <person name="Gibbs R."/>
        </authorList>
    </citation>
    <scope>NUCLEOTIDE SEQUENCE [LARGE SCALE GENOMIC DNA]</scope>
    <source>
        <strain evidence="2 3">DSM 11664</strain>
    </source>
</reference>
<dbReference type="Gene3D" id="3.30.870.10">
    <property type="entry name" value="Endonuclease Chain A"/>
    <property type="match status" value="1"/>
</dbReference>
<evidence type="ECO:0000313" key="2">
    <source>
        <dbReference type="EMBL" id="EFG55252.1"/>
    </source>
</evidence>
<accession>D4YUA6</accession>
<protein>
    <recommendedName>
        <fullName evidence="1">Polyphosphate kinase C-terminal domain-containing protein</fullName>
    </recommendedName>
</protein>
<evidence type="ECO:0000313" key="3">
    <source>
        <dbReference type="Proteomes" id="UP000004069"/>
    </source>
</evidence>
<dbReference type="InterPro" id="IPR003414">
    <property type="entry name" value="PP_kinase"/>
</dbReference>
<dbReference type="GO" id="GO:0006799">
    <property type="term" value="P:polyphosphate biosynthetic process"/>
    <property type="evidence" value="ECO:0007669"/>
    <property type="project" value="InterPro"/>
</dbReference>
<dbReference type="SUPFAM" id="SSF56024">
    <property type="entry name" value="Phospholipase D/nuclease"/>
    <property type="match status" value="1"/>
</dbReference>
<feature type="domain" description="Polyphosphate kinase C-terminal" evidence="1">
    <location>
        <begin position="1"/>
        <end position="125"/>
    </location>
</feature>
<organism evidence="2 3">
    <name type="scientific">Lactobacillus amylolyticus DSM 11664</name>
    <dbReference type="NCBI Taxonomy" id="585524"/>
    <lineage>
        <taxon>Bacteria</taxon>
        <taxon>Bacillati</taxon>
        <taxon>Bacillota</taxon>
        <taxon>Bacilli</taxon>
        <taxon>Lactobacillales</taxon>
        <taxon>Lactobacillaceae</taxon>
        <taxon>Lactobacillus</taxon>
    </lineage>
</organism>
<dbReference type="PANTHER" id="PTHR30218">
    <property type="entry name" value="POLYPHOSPHATE KINASE"/>
    <property type="match status" value="1"/>
</dbReference>
<keyword evidence="3" id="KW-1185">Reference proteome</keyword>
<dbReference type="Pfam" id="PF13090">
    <property type="entry name" value="PP_kinase_C"/>
    <property type="match status" value="1"/>
</dbReference>
<evidence type="ECO:0000259" key="1">
    <source>
        <dbReference type="Pfam" id="PF13090"/>
    </source>
</evidence>
<dbReference type="EMBL" id="ADNY01000042">
    <property type="protein sequence ID" value="EFG55252.1"/>
    <property type="molecule type" value="Genomic_DNA"/>
</dbReference>
<dbReference type="InterPro" id="IPR025200">
    <property type="entry name" value="PPK_C_dom2"/>
</dbReference>
<sequence length="171" mass="20113">MYEASHAGVIIHLIVRGICCLRTDLPGISDNIEVHSIVGRFLEHSRIYYFYNDGNDEIFLSSADMMKRNLNRRVETLFPILQPDLKARAIAIYDKMWQDNVKARVLHDQSYSMIDLRGKEAVNSQEYFINEAVEKNRVLKEKRKEMARKPEIFKVMRKEYNELTLGDQKDE</sequence>
<proteinExistence type="predicted"/>
<dbReference type="GO" id="GO:0009358">
    <property type="term" value="C:polyphosphate kinase complex"/>
    <property type="evidence" value="ECO:0007669"/>
    <property type="project" value="InterPro"/>
</dbReference>
<dbReference type="GO" id="GO:0008976">
    <property type="term" value="F:polyphosphate kinase activity"/>
    <property type="evidence" value="ECO:0007669"/>
    <property type="project" value="InterPro"/>
</dbReference>
<dbReference type="eggNOG" id="COG0855">
    <property type="taxonomic scope" value="Bacteria"/>
</dbReference>
<dbReference type="PANTHER" id="PTHR30218:SF0">
    <property type="entry name" value="POLYPHOSPHATE KINASE"/>
    <property type="match status" value="1"/>
</dbReference>
<dbReference type="AlphaFoldDB" id="D4YUA6"/>
<dbReference type="PATRIC" id="fig|585524.9.peg.280"/>